<keyword evidence="6" id="KW-1185">Reference proteome</keyword>
<name>A0ABQ5TA35_9CAUL</name>
<proteinExistence type="predicted"/>
<feature type="domain" description="Tyr recombinase" evidence="4">
    <location>
        <begin position="340"/>
        <end position="400"/>
    </location>
</feature>
<reference evidence="5" key="2">
    <citation type="submission" date="2023-01" db="EMBL/GenBank/DDBJ databases">
        <authorList>
            <person name="Sun Q."/>
            <person name="Evtushenko L."/>
        </authorList>
    </citation>
    <scope>NUCLEOTIDE SEQUENCE</scope>
    <source>
        <strain evidence="5">VKM B-1499</strain>
    </source>
</reference>
<evidence type="ECO:0000256" key="1">
    <source>
        <dbReference type="ARBA" id="ARBA00022908"/>
    </source>
</evidence>
<gene>
    <name evidence="5" type="ORF">GCM10017620_26320</name>
</gene>
<accession>A0ABQ5TA35</accession>
<evidence type="ECO:0000256" key="3">
    <source>
        <dbReference type="SAM" id="MobiDB-lite"/>
    </source>
</evidence>
<dbReference type="Proteomes" id="UP001143509">
    <property type="component" value="Unassembled WGS sequence"/>
</dbReference>
<comment type="caution">
    <text evidence="5">The sequence shown here is derived from an EMBL/GenBank/DDBJ whole genome shotgun (WGS) entry which is preliminary data.</text>
</comment>
<dbReference type="PANTHER" id="PTHR30349">
    <property type="entry name" value="PHAGE INTEGRASE-RELATED"/>
    <property type="match status" value="1"/>
</dbReference>
<dbReference type="InterPro" id="IPR050090">
    <property type="entry name" value="Tyrosine_recombinase_XerCD"/>
</dbReference>
<dbReference type="InterPro" id="IPR002104">
    <property type="entry name" value="Integrase_catalytic"/>
</dbReference>
<dbReference type="InterPro" id="IPR013762">
    <property type="entry name" value="Integrase-like_cat_sf"/>
</dbReference>
<dbReference type="PANTHER" id="PTHR30349:SF88">
    <property type="entry name" value="BLL1584 PROTEIN"/>
    <property type="match status" value="1"/>
</dbReference>
<dbReference type="EMBL" id="BSFD01000010">
    <property type="protein sequence ID" value="GLK49659.1"/>
    <property type="molecule type" value="Genomic_DNA"/>
</dbReference>
<dbReference type="Pfam" id="PF00589">
    <property type="entry name" value="Phage_integrase"/>
    <property type="match status" value="1"/>
</dbReference>
<dbReference type="SUPFAM" id="SSF56349">
    <property type="entry name" value="DNA breaking-rejoining enzymes"/>
    <property type="match status" value="1"/>
</dbReference>
<dbReference type="InterPro" id="IPR011010">
    <property type="entry name" value="DNA_brk_join_enz"/>
</dbReference>
<evidence type="ECO:0000256" key="2">
    <source>
        <dbReference type="ARBA" id="ARBA00023172"/>
    </source>
</evidence>
<sequence length="412" mass="46579">MPRPSKGPRLYLRKGRRRPDGVTIPDTYCIRDGTVEIGTGCGPDRREGPGGADEQLALYILQKNASAVEQPTDREVERRRKSDPDQVYVAEVLAEYAAGPATRLSNPAKEASFIATLLPRWEGRVLSDVRRSSTEAYVETRILDPIKSYTKDPANAPRVSDQTARRELECLSTAIGKWHEEHHLRVVPKVVLPAKSESPRDALSRREAARLLWASMGWRWDEKVTNPRTGAPGRWVRPSTNARTNRMHLRRFILISLYTGSRSGVTAAALWEESPAHPWANVDAGVMYRRARGQRDKRTKRRPVVKFPKRLQAHMERWRRLDEKAGVTAVIHFGGEPVLRVKKSFASCVSDAGLDKGVSPHYLRHTCATWLMERNVDTWDAAGFLGMSPTTLLKHYGHHRPDYQNDVADKFG</sequence>
<dbReference type="Gene3D" id="1.10.443.10">
    <property type="entry name" value="Intergrase catalytic core"/>
    <property type="match status" value="1"/>
</dbReference>
<reference evidence="5" key="1">
    <citation type="journal article" date="2014" name="Int. J. Syst. Evol. Microbiol.">
        <title>Complete genome of a new Firmicutes species belonging to the dominant human colonic microbiota ('Ruminococcus bicirculans') reveals two chromosomes and a selective capacity to utilize plant glucans.</title>
        <authorList>
            <consortium name="NISC Comparative Sequencing Program"/>
            <person name="Wegmann U."/>
            <person name="Louis P."/>
            <person name="Goesmann A."/>
            <person name="Henrissat B."/>
            <person name="Duncan S.H."/>
            <person name="Flint H.J."/>
        </authorList>
    </citation>
    <scope>NUCLEOTIDE SEQUENCE</scope>
    <source>
        <strain evidence="5">VKM B-1499</strain>
    </source>
</reference>
<evidence type="ECO:0000313" key="6">
    <source>
        <dbReference type="Proteomes" id="UP001143509"/>
    </source>
</evidence>
<evidence type="ECO:0000313" key="5">
    <source>
        <dbReference type="EMBL" id="GLK49659.1"/>
    </source>
</evidence>
<organism evidence="5 6">
    <name type="scientific">Brevundimonas intermedia</name>
    <dbReference type="NCBI Taxonomy" id="74315"/>
    <lineage>
        <taxon>Bacteria</taxon>
        <taxon>Pseudomonadati</taxon>
        <taxon>Pseudomonadota</taxon>
        <taxon>Alphaproteobacteria</taxon>
        <taxon>Caulobacterales</taxon>
        <taxon>Caulobacteraceae</taxon>
        <taxon>Brevundimonas</taxon>
    </lineage>
</organism>
<dbReference type="RefSeq" id="WP_271165848.1">
    <property type="nucleotide sequence ID" value="NZ_BSFD01000010.1"/>
</dbReference>
<evidence type="ECO:0000259" key="4">
    <source>
        <dbReference type="Pfam" id="PF00589"/>
    </source>
</evidence>
<feature type="region of interest" description="Disordered" evidence="3">
    <location>
        <begin position="1"/>
        <end position="25"/>
    </location>
</feature>
<protein>
    <recommendedName>
        <fullName evidence="4">Tyr recombinase domain-containing protein</fullName>
    </recommendedName>
</protein>
<keyword evidence="2" id="KW-0233">DNA recombination</keyword>
<keyword evidence="1" id="KW-0229">DNA integration</keyword>